<keyword evidence="1" id="KW-0472">Membrane</keyword>
<accession>A0A2G1VX96</accession>
<reference evidence="2 3" key="1">
    <citation type="submission" date="2017-06" db="EMBL/GenBank/DDBJ databases">
        <title>Description of Rhodopirellula bahusiensis sp. nov.</title>
        <authorList>
            <person name="Kizina J."/>
            <person name="Harder J."/>
        </authorList>
    </citation>
    <scope>NUCLEOTIDE SEQUENCE [LARGE SCALE GENOMIC DNA]</scope>
    <source>
        <strain evidence="2 3">SWK21</strain>
    </source>
</reference>
<feature type="transmembrane region" description="Helical" evidence="1">
    <location>
        <begin position="85"/>
        <end position="106"/>
    </location>
</feature>
<gene>
    <name evidence="2" type="ORF">CEE69_31290</name>
</gene>
<dbReference type="EMBL" id="NIZW01000053">
    <property type="protein sequence ID" value="PHQ31404.1"/>
    <property type="molecule type" value="Genomic_DNA"/>
</dbReference>
<name>A0A2G1VX96_9BACT</name>
<protein>
    <submittedName>
        <fullName evidence="2">Uncharacterized protein</fullName>
    </submittedName>
</protein>
<feature type="transmembrane region" description="Helical" evidence="1">
    <location>
        <begin position="44"/>
        <end position="65"/>
    </location>
</feature>
<sequence length="145" mass="15667">MHVSRRVEFFEVVSRSRRPRDPQRSPTEIVNVNEQCRPIHVADLLWLCAFVASVLAFAVPAYRFASDANQNVASIPHGFLGPVCMLATIGVLALPIIHLVIGLALIRSRGSFVTRMIAIAILLNAIPSGFASASIGRACAMQMAG</sequence>
<organism evidence="2 3">
    <name type="scientific">Rhodopirellula bahusiensis</name>
    <dbReference type="NCBI Taxonomy" id="2014065"/>
    <lineage>
        <taxon>Bacteria</taxon>
        <taxon>Pseudomonadati</taxon>
        <taxon>Planctomycetota</taxon>
        <taxon>Planctomycetia</taxon>
        <taxon>Pirellulales</taxon>
        <taxon>Pirellulaceae</taxon>
        <taxon>Rhodopirellula</taxon>
    </lineage>
</organism>
<evidence type="ECO:0000256" key="1">
    <source>
        <dbReference type="SAM" id="Phobius"/>
    </source>
</evidence>
<keyword evidence="3" id="KW-1185">Reference proteome</keyword>
<proteinExistence type="predicted"/>
<keyword evidence="1" id="KW-0812">Transmembrane</keyword>
<dbReference type="Proteomes" id="UP000225740">
    <property type="component" value="Unassembled WGS sequence"/>
</dbReference>
<dbReference type="AlphaFoldDB" id="A0A2G1VX96"/>
<keyword evidence="1" id="KW-1133">Transmembrane helix</keyword>
<comment type="caution">
    <text evidence="2">The sequence shown here is derived from an EMBL/GenBank/DDBJ whole genome shotgun (WGS) entry which is preliminary data.</text>
</comment>
<evidence type="ECO:0000313" key="2">
    <source>
        <dbReference type="EMBL" id="PHQ31404.1"/>
    </source>
</evidence>
<evidence type="ECO:0000313" key="3">
    <source>
        <dbReference type="Proteomes" id="UP000225740"/>
    </source>
</evidence>